<dbReference type="GeneID" id="107271739"/>
<dbReference type="GO" id="GO:0006974">
    <property type="term" value="P:DNA damage response"/>
    <property type="evidence" value="ECO:0007669"/>
    <property type="project" value="UniProtKB-ARBA"/>
</dbReference>
<reference evidence="4" key="1">
    <citation type="submission" date="2025-08" db="UniProtKB">
        <authorList>
            <consortium name="RefSeq"/>
        </authorList>
    </citation>
    <scope>IDENTIFICATION</scope>
</reference>
<feature type="compositionally biased region" description="Basic and acidic residues" evidence="1">
    <location>
        <begin position="567"/>
        <end position="577"/>
    </location>
</feature>
<evidence type="ECO:0000256" key="1">
    <source>
        <dbReference type="SAM" id="MobiDB-lite"/>
    </source>
</evidence>
<dbReference type="SMART" id="SM00731">
    <property type="entry name" value="SprT"/>
    <property type="match status" value="1"/>
</dbReference>
<feature type="compositionally biased region" description="Basic and acidic residues" evidence="1">
    <location>
        <begin position="350"/>
        <end position="365"/>
    </location>
</feature>
<dbReference type="InterPro" id="IPR006640">
    <property type="entry name" value="SprT-like_domain"/>
</dbReference>
<name>A0AAJ7W4Y8_CEPCN</name>
<dbReference type="InterPro" id="IPR035240">
    <property type="entry name" value="SprT_Zn_ribbon"/>
</dbReference>
<evidence type="ECO:0000313" key="4">
    <source>
        <dbReference type="RefSeq" id="XP_024944689.1"/>
    </source>
</evidence>
<dbReference type="PANTHER" id="PTHR23099:SF0">
    <property type="entry name" value="GERM CELL NUCLEAR ACIDIC PROTEIN"/>
    <property type="match status" value="1"/>
</dbReference>
<feature type="compositionally biased region" description="Low complexity" evidence="1">
    <location>
        <begin position="372"/>
        <end position="399"/>
    </location>
</feature>
<organism evidence="3 4">
    <name type="scientific">Cephus cinctus</name>
    <name type="common">Wheat stem sawfly</name>
    <dbReference type="NCBI Taxonomy" id="211228"/>
    <lineage>
        <taxon>Eukaryota</taxon>
        <taxon>Metazoa</taxon>
        <taxon>Ecdysozoa</taxon>
        <taxon>Arthropoda</taxon>
        <taxon>Hexapoda</taxon>
        <taxon>Insecta</taxon>
        <taxon>Pterygota</taxon>
        <taxon>Neoptera</taxon>
        <taxon>Endopterygota</taxon>
        <taxon>Hymenoptera</taxon>
        <taxon>Cephoidea</taxon>
        <taxon>Cephidae</taxon>
        <taxon>Cephus</taxon>
    </lineage>
</organism>
<feature type="compositionally biased region" description="Polar residues" evidence="1">
    <location>
        <begin position="603"/>
        <end position="619"/>
    </location>
</feature>
<dbReference type="GO" id="GO:0005634">
    <property type="term" value="C:nucleus"/>
    <property type="evidence" value="ECO:0007669"/>
    <property type="project" value="TreeGrafter"/>
</dbReference>
<dbReference type="PANTHER" id="PTHR23099">
    <property type="entry name" value="TRANSCRIPTIONAL REGULATOR"/>
    <property type="match status" value="1"/>
</dbReference>
<feature type="compositionally biased region" description="Polar residues" evidence="1">
    <location>
        <begin position="411"/>
        <end position="420"/>
    </location>
</feature>
<feature type="region of interest" description="Disordered" evidence="1">
    <location>
        <begin position="602"/>
        <end position="699"/>
    </location>
</feature>
<proteinExistence type="predicted"/>
<dbReference type="RefSeq" id="XP_024944689.1">
    <property type="nucleotide sequence ID" value="XM_025088921.1"/>
</dbReference>
<protein>
    <submittedName>
        <fullName evidence="4">Dentin sialophosphoprotein isoform X1</fullName>
    </submittedName>
</protein>
<sequence>MIVGDFVHKHLEITRMNANGYRNVESWQDRNNKEYHLPRQHNSLLENCENDQNFTNKTTNEYDGTRKIDRSIDNSENESQNFMLRFTESLDLDDSMTYKKHCDTRTLQNKRQNVAVLSDSNTSSTYSGSKKKYNLHLNRKNVSNKQETDKVYVIESSDSEADLRDESSFSYSKYTLSEKDVFTPNGCSNKQTAFEINTVHKDENHSKNKVNPRNIESSQYHRMLNKKSIVQNNQRSLATPMTKLSKHDTRNILKVIQSTKAVYFSPNQVNSKSRNRRISDDINAPSTMDEDVIVPSTCSINLNKKIEENIIIIDETASELDSEDEIRSSDAHVLKPPKTHVSRFLQTPKKKNESPSLSEHKKKEISLWLMTNSPGSRSDSSSSNVSDSNRNSVSSGNSSLERFEMKHETPNNRGKLSKINNSRKLPALEFTKENNPLIKKSTYIPNTVHPIINVLNKVDKNESAKEVVSKKTENPTSVKNMDIMDCADILDKLYGHVWRSEANELLPMSEPRNQTITKKDRAVQTERRVNVRKKILSRRISYSDSDEDSYDLVQNMQPIFNSTSKSKRSDKERRDSFLDDGSLSENSPESVYLTALTNPRIFGNSSNCQKSTPISLTTQRAKKICDPDSEEDTTTMQNFKNKKRLSFTDDDSSDSSTSEFDPGDVVPPKSTSKKGTKKLPNQALEKKNKSSTRNLNEREKSGIKSFLASLSETVSLANCHPDAKKYRTNFKNTKEELCKHLFKLYNEKIFNKKLPEDMSIEWNVRMRGTAGFCYNKKSVKALGAVTRSSRIVLATKIIDRPDRLRDTLVHEMCHAAAWLINNVSDGHGSYWKGWASKAMQVFPDLPPIRRCHDYQIKTKFTYRCMNCGYSIGRHSKSLDVEKKRCGHCYGKFELLTNKVTKSGTVQVATPAHTKTPSGFALYVKQNYNLIKSKRRSLKHGDVMKILSSQFANLKIAKKTEEVVELSP</sequence>
<feature type="region of interest" description="Disordered" evidence="1">
    <location>
        <begin position="561"/>
        <end position="586"/>
    </location>
</feature>
<accession>A0AAJ7W4Y8</accession>
<gene>
    <name evidence="4" type="primary">LOC107271739</name>
</gene>
<feature type="region of interest" description="Disordered" evidence="1">
    <location>
        <begin position="319"/>
        <end position="420"/>
    </location>
</feature>
<feature type="domain" description="SprT-like" evidence="2">
    <location>
        <begin position="735"/>
        <end position="895"/>
    </location>
</feature>
<dbReference type="Pfam" id="PF17283">
    <property type="entry name" value="Zn_ribbon_SprT"/>
    <property type="match status" value="1"/>
</dbReference>
<keyword evidence="3" id="KW-1185">Reference proteome</keyword>
<evidence type="ECO:0000259" key="2">
    <source>
        <dbReference type="SMART" id="SM00731"/>
    </source>
</evidence>
<evidence type="ECO:0000313" key="3">
    <source>
        <dbReference type="Proteomes" id="UP000694920"/>
    </source>
</evidence>
<dbReference type="Pfam" id="PF10263">
    <property type="entry name" value="SprT-like"/>
    <property type="match status" value="1"/>
</dbReference>
<dbReference type="AlphaFoldDB" id="A0AAJ7W4Y8"/>
<dbReference type="Proteomes" id="UP000694920">
    <property type="component" value="Unplaced"/>
</dbReference>
<feature type="compositionally biased region" description="Basic and acidic residues" evidence="1">
    <location>
        <begin position="401"/>
        <end position="410"/>
    </location>
</feature>